<comment type="similarity">
    <text evidence="1">Belongs to the type-B carboxylesterase/lipase family.</text>
</comment>
<dbReference type="InterPro" id="IPR002018">
    <property type="entry name" value="CarbesteraseB"/>
</dbReference>
<proteinExistence type="inferred from homology"/>
<reference evidence="5" key="1">
    <citation type="submission" date="2025-08" db="UniProtKB">
        <authorList>
            <consortium name="RefSeq"/>
        </authorList>
    </citation>
    <scope>IDENTIFICATION</scope>
</reference>
<evidence type="ECO:0000256" key="2">
    <source>
        <dbReference type="SAM" id="Phobius"/>
    </source>
</evidence>
<keyword evidence="2" id="KW-0472">Membrane</keyword>
<feature type="transmembrane region" description="Helical" evidence="2">
    <location>
        <begin position="166"/>
        <end position="192"/>
    </location>
</feature>
<dbReference type="Gene3D" id="3.40.50.1820">
    <property type="entry name" value="alpha/beta hydrolase"/>
    <property type="match status" value="1"/>
</dbReference>
<evidence type="ECO:0000313" key="5">
    <source>
        <dbReference type="RefSeq" id="XP_014661410.1"/>
    </source>
</evidence>
<sequence length="198" mass="22267">MEFANDLIEALLKGIVPHGTDLIYLFGVPLREDFTVCVSTNRTANDLCVNPAPLFNDRDANMSQTMITMWTNFAKYGNPTPEPLEGVIWKKFDLEEKHYLVLDWPSRLETSFGQRMSQFWNEYLLELNANTNYIVNPTSSAALNVEAMVEIMKSNLGEDMSADDQWLIVWVLVGTVGFLAAVCVALAITLIAKIKKTP</sequence>
<feature type="domain" description="Carboxylesterase type B" evidence="3">
    <location>
        <begin position="16"/>
        <end position="120"/>
    </location>
</feature>
<dbReference type="InterPro" id="IPR029058">
    <property type="entry name" value="AB_hydrolase_fold"/>
</dbReference>
<keyword evidence="2" id="KW-1133">Transmembrane helix</keyword>
<dbReference type="RefSeq" id="XP_014661410.1">
    <property type="nucleotide sequence ID" value="XM_014805924.1"/>
</dbReference>
<dbReference type="InterPro" id="IPR051093">
    <property type="entry name" value="Neuroligin/BSAL"/>
</dbReference>
<dbReference type="SUPFAM" id="SSF53474">
    <property type="entry name" value="alpha/beta-Hydrolases"/>
    <property type="match status" value="1"/>
</dbReference>
<evidence type="ECO:0000259" key="3">
    <source>
        <dbReference type="Pfam" id="PF00135"/>
    </source>
</evidence>
<keyword evidence="4" id="KW-1185">Reference proteome</keyword>
<evidence type="ECO:0000256" key="1">
    <source>
        <dbReference type="ARBA" id="ARBA00005964"/>
    </source>
</evidence>
<gene>
    <name evidence="5" type="primary">LOC106804654</name>
</gene>
<keyword evidence="2" id="KW-0812">Transmembrane</keyword>
<dbReference type="Proteomes" id="UP000695022">
    <property type="component" value="Unplaced"/>
</dbReference>
<name>A0ABM1DN89_PRICU</name>
<protein>
    <submittedName>
        <fullName evidence="5">Acetylcholinesterase-like</fullName>
    </submittedName>
</protein>
<dbReference type="GeneID" id="106804654"/>
<organism evidence="4 5">
    <name type="scientific">Priapulus caudatus</name>
    <name type="common">Priapulid worm</name>
    <dbReference type="NCBI Taxonomy" id="37621"/>
    <lineage>
        <taxon>Eukaryota</taxon>
        <taxon>Metazoa</taxon>
        <taxon>Ecdysozoa</taxon>
        <taxon>Scalidophora</taxon>
        <taxon>Priapulida</taxon>
        <taxon>Priapulimorpha</taxon>
        <taxon>Priapulimorphida</taxon>
        <taxon>Priapulidae</taxon>
        <taxon>Priapulus</taxon>
    </lineage>
</organism>
<dbReference type="Pfam" id="PF00135">
    <property type="entry name" value="COesterase"/>
    <property type="match status" value="1"/>
</dbReference>
<evidence type="ECO:0000313" key="4">
    <source>
        <dbReference type="Proteomes" id="UP000695022"/>
    </source>
</evidence>
<dbReference type="PANTHER" id="PTHR43903">
    <property type="entry name" value="NEUROLIGIN"/>
    <property type="match status" value="1"/>
</dbReference>
<accession>A0ABM1DN89</accession>